<dbReference type="KEGG" id="ptm:GSPATT00038824001"/>
<dbReference type="InParanoid" id="A0CQ00"/>
<feature type="domain" description="EGF-like" evidence="2">
    <location>
        <begin position="802"/>
        <end position="832"/>
    </location>
</feature>
<dbReference type="GeneID" id="5026048"/>
<feature type="domain" description="EGF-like" evidence="2">
    <location>
        <begin position="390"/>
        <end position="421"/>
    </location>
</feature>
<feature type="chain" id="PRO_5002623292" description="EGF-like domain-containing protein" evidence="1">
    <location>
        <begin position="19"/>
        <end position="2161"/>
    </location>
</feature>
<dbReference type="SMART" id="SM00261">
    <property type="entry name" value="FU"/>
    <property type="match status" value="3"/>
</dbReference>
<feature type="signal peptide" evidence="1">
    <location>
        <begin position="1"/>
        <end position="18"/>
    </location>
</feature>
<accession>A0CQ00</accession>
<feature type="domain" description="EGF-like" evidence="2">
    <location>
        <begin position="1230"/>
        <end position="1259"/>
    </location>
</feature>
<dbReference type="CDD" id="cd00064">
    <property type="entry name" value="FU"/>
    <property type="match status" value="1"/>
</dbReference>
<feature type="domain" description="EGF-like" evidence="2">
    <location>
        <begin position="1194"/>
        <end position="1228"/>
    </location>
</feature>
<feature type="domain" description="EGF-like" evidence="2">
    <location>
        <begin position="1639"/>
        <end position="1668"/>
    </location>
</feature>
<dbReference type="PANTHER" id="PTHR23275">
    <property type="entry name" value="CABRIOLET.-RELATED"/>
    <property type="match status" value="1"/>
</dbReference>
<dbReference type="EMBL" id="CT868136">
    <property type="protein sequence ID" value="CAK72867.1"/>
    <property type="molecule type" value="Genomic_DNA"/>
</dbReference>
<keyword evidence="4" id="KW-1185">Reference proteome</keyword>
<name>A0CQ00_PARTE</name>
<dbReference type="InterPro" id="IPR009030">
    <property type="entry name" value="Growth_fac_rcpt_cys_sf"/>
</dbReference>
<reference evidence="3 4" key="1">
    <citation type="journal article" date="2006" name="Nature">
        <title>Global trends of whole-genome duplications revealed by the ciliate Paramecium tetraurelia.</title>
        <authorList>
            <consortium name="Genoscope"/>
            <person name="Aury J.-M."/>
            <person name="Jaillon O."/>
            <person name="Duret L."/>
            <person name="Noel B."/>
            <person name="Jubin C."/>
            <person name="Porcel B.M."/>
            <person name="Segurens B."/>
            <person name="Daubin V."/>
            <person name="Anthouard V."/>
            <person name="Aiach N."/>
            <person name="Arnaiz O."/>
            <person name="Billaut A."/>
            <person name="Beisson J."/>
            <person name="Blanc I."/>
            <person name="Bouhouche K."/>
            <person name="Camara F."/>
            <person name="Duharcourt S."/>
            <person name="Guigo R."/>
            <person name="Gogendeau D."/>
            <person name="Katinka M."/>
            <person name="Keller A.-M."/>
            <person name="Kissmehl R."/>
            <person name="Klotz C."/>
            <person name="Koll F."/>
            <person name="Le Moue A."/>
            <person name="Lepere C."/>
            <person name="Malinsky S."/>
            <person name="Nowacki M."/>
            <person name="Nowak J.K."/>
            <person name="Plattner H."/>
            <person name="Poulain J."/>
            <person name="Ruiz F."/>
            <person name="Serrano V."/>
            <person name="Zagulski M."/>
            <person name="Dessen P."/>
            <person name="Betermier M."/>
            <person name="Weissenbach J."/>
            <person name="Scarpelli C."/>
            <person name="Schachter V."/>
            <person name="Sperling L."/>
            <person name="Meyer E."/>
            <person name="Cohen J."/>
            <person name="Wincker P."/>
        </authorList>
    </citation>
    <scope>NUCLEOTIDE SEQUENCE [LARGE SCALE GENOMIC DNA]</scope>
    <source>
        <strain evidence="3 4">Stock d4-2</strain>
    </source>
</reference>
<dbReference type="SUPFAM" id="SSF57184">
    <property type="entry name" value="Growth factor receptor domain"/>
    <property type="match status" value="4"/>
</dbReference>
<dbReference type="InterPro" id="IPR000742">
    <property type="entry name" value="EGF"/>
</dbReference>
<dbReference type="Proteomes" id="UP000000600">
    <property type="component" value="Unassembled WGS sequence"/>
</dbReference>
<dbReference type="HOGENOM" id="CLU_231652_0_0_1"/>
<dbReference type="InterPro" id="IPR052798">
    <property type="entry name" value="Giardia_VSA"/>
</dbReference>
<feature type="domain" description="EGF-like" evidence="2">
    <location>
        <begin position="2084"/>
        <end position="2113"/>
    </location>
</feature>
<dbReference type="RefSeq" id="XP_001440264.1">
    <property type="nucleotide sequence ID" value="XM_001440227.1"/>
</dbReference>
<gene>
    <name evidence="3" type="ORF">GSPATT00038824001</name>
</gene>
<evidence type="ECO:0000259" key="2">
    <source>
        <dbReference type="SMART" id="SM00181"/>
    </source>
</evidence>
<dbReference type="SMART" id="SM00181">
    <property type="entry name" value="EGF"/>
    <property type="match status" value="7"/>
</dbReference>
<dbReference type="OrthoDB" id="10268124at2759"/>
<dbReference type="PANTHER" id="PTHR23275:SF101">
    <property type="entry name" value="PROTEIN CONVERTASE SUBTILISIN_KEXINTYPE 5, PUTATIVE-RELATED"/>
    <property type="match status" value="1"/>
</dbReference>
<keyword evidence="1" id="KW-0732">Signal</keyword>
<organism evidence="3 4">
    <name type="scientific">Paramecium tetraurelia</name>
    <dbReference type="NCBI Taxonomy" id="5888"/>
    <lineage>
        <taxon>Eukaryota</taxon>
        <taxon>Sar</taxon>
        <taxon>Alveolata</taxon>
        <taxon>Ciliophora</taxon>
        <taxon>Intramacronucleata</taxon>
        <taxon>Oligohymenophorea</taxon>
        <taxon>Peniculida</taxon>
        <taxon>Parameciidae</taxon>
        <taxon>Paramecium</taxon>
    </lineage>
</organism>
<dbReference type="InterPro" id="IPR006212">
    <property type="entry name" value="Furin_repeat"/>
</dbReference>
<evidence type="ECO:0000313" key="3">
    <source>
        <dbReference type="EMBL" id="CAK72867.1"/>
    </source>
</evidence>
<evidence type="ECO:0000313" key="4">
    <source>
        <dbReference type="Proteomes" id="UP000000600"/>
    </source>
</evidence>
<feature type="domain" description="EGF-like" evidence="2">
    <location>
        <begin position="423"/>
        <end position="453"/>
    </location>
</feature>
<protein>
    <recommendedName>
        <fullName evidence="2">EGF-like domain-containing protein</fullName>
    </recommendedName>
</protein>
<proteinExistence type="predicted"/>
<sequence length="2161" mass="249928">MKYLFQNICYLILQTVLTQTLIDTFNQVDIKGIEFDWSARTLPIGDQQLLVAQNIRGYDQLFQVQLMIIDIGKNEIVRQITIGGVEESKYCPDILIMNNQIFIAFVSEKGSALNVVMKKFSLSLEETNVELNLGATIQEVKIIQKIQFIQINQLNKNLLTVLWYSQGKEYPSKQWNMILYNPTTGVKGEILILPDSEFVSVAQNKLGIIAIAQSNNNYIILSKLFEGKLTTRSIPTSMYGSYQQKIKIQSLSSNEFIVLTWKNSYDFTIRRFDKDFEANQSPQRIQTKEFCTTDRIQQIDVSFTDYQLILVSKCSEEIKIQQVDLLNVQNNKYITKQYRQIDVDDTKQNIQSIYIDQINHNKLLLRWFTPQFYYYALSVQLIDMGLKVNECIQNCNKCDNLIHCQECKQNYLLDTIKNRCNPICPDNCLYCSDASYCDRCKLGYQYTKENLCVSPTNDFMELKVSRETESKGKGKIINKDFFIIVIYSVYQSDKQQYLVIRKLDNQGQLLKKVELQQDQQTLLDYDIADSFDDDVFFILIKWATVDGTTKTINYYYYLEDLTIKGQSLITEGQPIIQGDQIKIINYKNQNILFFYFVKDKDYYQLLYRKMDQNEVYSNYSSSIFYYQGNFEMTSYKNSINYHFITIRNLDYYFSCNILDNQLQCNSETNKDTSEFFSQKIIQIDQISLYLEHDFYLNRQLYINNTDNYKVQLTQSSRYPQNHTFIQIGQNDIIVLWSGIINIQQSNPIYHIYIQGFSKKSNTITNLKSFTCSPACFKCSETGVCLQCKNSNYKLQNGKCKLLCINNCEQCSIEDQCLKCKLNYFLDSKSQCVQTEKNYIIQKAGYLYPTISQNQDGTVSIASFKNNGTKFDVVYEEFNRQGQSISGEIRISNDSNLTIILQQPQLIKQDQLILIQYLVRDEINSQSIKAIFVTLDQQYHIIQNNISILLNQDILIDNLLIDKNLYVVFSDSTTSTTYLYVNFYEIKQGCMTSQTQHYYGNVFTFTKRYQNFRLENLGNQNKFTIQFTELDAADQIVYLYDYVELKLTKSIITSYFVNYFTYLQLFSVQYKAISNKKLNLQFLNQRGKLLNNVILESINDLSKIQVVTSLSYIYLLYAESSQQSIININVKQYDLNGTQIAETQISSNEQSIDFLSGNNQQNEFLYITWSTQKYSKSYKLRLNQKLQAIPFDEEICVSHCGDCSNNNNEIMCTQCLDGYLYNEQKLKCSPICLDNCQKCTQPYTCDYCNNDFKFVDNKCLNVTQYQLEIPFCQQTCNGIGSILSFSDNSMITTFYNYKNSQHSLDSNIYQQESSVITTKQLISSETPIAYHRIYEYESKKFALIWLSGNCKVSCRMMLQLFQSSFVVITNPIEMRLIKVLNIDEFEIQIKIFNTNFVIVWTEIDENSLSQTYVGIYNTGSGFQIKQNINENQDDISINPQLLIQTSSYQIIYIKNNNIINSLTIDSTTTKYKQLYQSTNQIESISSDNIDSSGLAIGWIESQINLLGIRSYYAYIQYFDRQLNQQATKRIAINSYITIKSLYLNYIPTQYIQLTYIQIEKGEQQRIRVSFASLSFLKYGSSQEMLTSPLNILSQYQSNTKLLTYVDPRNYQSYVVFQGVMNNVNYIFFIQSKGTYLYQDNCETNCFYCNNKNLCVICKQGFTLQNNKCALKLPDYCTNGNYGRCSQCAVGYSVTSDYKCQISDSKYKEIKMSVYPAQSRQRISTLSNGDYVIVWSTQFYQNEGTGIYMSLYNSQGVLLKEQMRISESSAGIQQYPDVQVMSNDQIVVVWIDGNILVNANIKMLRFDKDFLRIGSETIVQTDIHLYYAQSYDTPVIIQSIINGFVIVWAEQGNQKQISLIAKFFDNDNNVLNTQIVTENEQIINEPVVASTQSIIVISWQTNKGVFASSYSVNQVLIDKVQLSTTGESPAIVSIDNSIIIAWKEYVIDENDFMSQKIRFRQVSADLNQYQVQSHFGVSQENLDNPDVISIENGFAIIAESVSVLDDKVRTIQMQLFNLDGSTKSQPVIIYSVSNLYPHHPQLASQPQGNFIASWTVSSLISQILSDDVYMKRYKNDGTQLALNTIICQNNCQTCSSSNICQSCKQNYILLSNSCYLKINNCEAHSIENLTITCSQCSNGFELIKNNCYQINTVSNEQTNRIYK</sequence>
<evidence type="ECO:0000256" key="1">
    <source>
        <dbReference type="SAM" id="SignalP"/>
    </source>
</evidence>